<dbReference type="PROSITE" id="PS51332">
    <property type="entry name" value="B12_BINDING"/>
    <property type="match status" value="1"/>
</dbReference>
<sequence length="461" mass="53016">MTELITPELSETTPPLLIPQAQRKRWLLIQPKSSTPLMVDSGKVSMPLNLLMVATLVQQHFDVDFVDERIDDAVPEDFSRYDVVAMTSRTLNARRVYAIAARARAQGKQVILGGVHPTMMIEEASQYCDAVVFGELESVYEELARDIYDGDLKPLYRPSAEAGWKPMSTMGRTEFSFARRSPNSKRYSFRLPLLATKGCPVGCNFCCTPRIYGKSFRVRESDRVIDEIKHRQHEVGKANIHLSFMDDNISFKPAFADELFHAMVGMGVGWNANISMNFLERPAVAELAKKAGCEMLNVGFESVSPETIKYVHKGSNRVSNYEEIVKNVHKQGIALQGYFIFGFDTDTAASFQHTYDFIVQNRIEFPVFTIATPFPGTPWYEEMRPRVVQHDWDKYDTFHYMYEPAGMGRDEFLRNFIKLQRAVYSWPNIWKRMAGRRPDWVWLVNIAMHHFTQRLTPETFL</sequence>
<dbReference type="InterPro" id="IPR034497">
    <property type="entry name" value="Bacteriochlorophyll_C12_MT"/>
</dbReference>
<dbReference type="SUPFAM" id="SSF102114">
    <property type="entry name" value="Radical SAM enzymes"/>
    <property type="match status" value="1"/>
</dbReference>
<dbReference type="PROSITE" id="PS51918">
    <property type="entry name" value="RADICAL_SAM"/>
    <property type="match status" value="1"/>
</dbReference>
<dbReference type="SMART" id="SM00729">
    <property type="entry name" value="Elp3"/>
    <property type="match status" value="1"/>
</dbReference>
<feature type="domain" description="B12-binding" evidence="8">
    <location>
        <begin position="23"/>
        <end position="154"/>
    </location>
</feature>
<evidence type="ECO:0000313" key="11">
    <source>
        <dbReference type="Proteomes" id="UP001193081"/>
    </source>
</evidence>
<dbReference type="InterPro" id="IPR006158">
    <property type="entry name" value="Cobalamin-bd"/>
</dbReference>
<dbReference type="Gene3D" id="3.80.30.20">
    <property type="entry name" value="tm_1862 like domain"/>
    <property type="match status" value="1"/>
</dbReference>
<evidence type="ECO:0000256" key="4">
    <source>
        <dbReference type="ARBA" id="ARBA00022691"/>
    </source>
</evidence>
<dbReference type="SFLD" id="SFLDG01123">
    <property type="entry name" value="methyltransferase_(Class_B)"/>
    <property type="match status" value="1"/>
</dbReference>
<evidence type="ECO:0000313" key="10">
    <source>
        <dbReference type="EMBL" id="MBP1466511.1"/>
    </source>
</evidence>
<evidence type="ECO:0000256" key="7">
    <source>
        <dbReference type="ARBA" id="ARBA00023014"/>
    </source>
</evidence>
<protein>
    <submittedName>
        <fullName evidence="10">B12-binding domain-containing radical SAM protein</fullName>
    </submittedName>
</protein>
<keyword evidence="6" id="KW-0408">Iron</keyword>
<comment type="caution">
    <text evidence="10">The sequence shown here is derived from an EMBL/GenBank/DDBJ whole genome shotgun (WGS) entry which is preliminary data.</text>
</comment>
<dbReference type="SFLD" id="SFLDF00414">
    <property type="entry name" value="bacteriochlorophyll_C12_methyl"/>
    <property type="match status" value="1"/>
</dbReference>
<evidence type="ECO:0000256" key="6">
    <source>
        <dbReference type="ARBA" id="ARBA00023004"/>
    </source>
</evidence>
<dbReference type="SFLD" id="SFLDG01082">
    <property type="entry name" value="B12-binding_domain_containing"/>
    <property type="match status" value="1"/>
</dbReference>
<dbReference type="SFLD" id="SFLDS00029">
    <property type="entry name" value="Radical_SAM"/>
    <property type="match status" value="1"/>
</dbReference>
<dbReference type="InterPro" id="IPR007197">
    <property type="entry name" value="rSAM"/>
</dbReference>
<dbReference type="InterPro" id="IPR051198">
    <property type="entry name" value="BchE-like"/>
</dbReference>
<name>A0ABS4DAQ0_9CHLR</name>
<dbReference type="EMBL" id="SIJK02000020">
    <property type="protein sequence ID" value="MBP1466511.1"/>
    <property type="molecule type" value="Genomic_DNA"/>
</dbReference>
<gene>
    <name evidence="10" type="ORF">EYB53_012420</name>
</gene>
<evidence type="ECO:0000259" key="8">
    <source>
        <dbReference type="PROSITE" id="PS51332"/>
    </source>
</evidence>
<organism evidence="10 11">
    <name type="scientific">Candidatus Chloroploca mongolica</name>
    <dbReference type="NCBI Taxonomy" id="2528176"/>
    <lineage>
        <taxon>Bacteria</taxon>
        <taxon>Bacillati</taxon>
        <taxon>Chloroflexota</taxon>
        <taxon>Chloroflexia</taxon>
        <taxon>Chloroflexales</taxon>
        <taxon>Chloroflexineae</taxon>
        <taxon>Oscillochloridaceae</taxon>
        <taxon>Candidatus Chloroploca</taxon>
    </lineage>
</organism>
<keyword evidence="2" id="KW-0489">Methyltransferase</keyword>
<keyword evidence="7" id="KW-0411">Iron-sulfur</keyword>
<dbReference type="Proteomes" id="UP001193081">
    <property type="component" value="Unassembled WGS sequence"/>
</dbReference>
<evidence type="ECO:0000256" key="1">
    <source>
        <dbReference type="ARBA" id="ARBA00001966"/>
    </source>
</evidence>
<dbReference type="RefSeq" id="WP_135478506.1">
    <property type="nucleotide sequence ID" value="NZ_SIJK02000020.1"/>
</dbReference>
<dbReference type="PANTHER" id="PTHR43409:SF7">
    <property type="entry name" value="BLL1977 PROTEIN"/>
    <property type="match status" value="1"/>
</dbReference>
<dbReference type="InterPro" id="IPR023404">
    <property type="entry name" value="rSAM_horseshoe"/>
</dbReference>
<evidence type="ECO:0000256" key="3">
    <source>
        <dbReference type="ARBA" id="ARBA00022679"/>
    </source>
</evidence>
<evidence type="ECO:0000259" key="9">
    <source>
        <dbReference type="PROSITE" id="PS51918"/>
    </source>
</evidence>
<dbReference type="Pfam" id="PF04055">
    <property type="entry name" value="Radical_SAM"/>
    <property type="match status" value="1"/>
</dbReference>
<proteinExistence type="predicted"/>
<dbReference type="Pfam" id="PF02310">
    <property type="entry name" value="B12-binding"/>
    <property type="match status" value="1"/>
</dbReference>
<reference evidence="10 11" key="1">
    <citation type="submission" date="2021-03" db="EMBL/GenBank/DDBJ databases">
        <authorList>
            <person name="Grouzdev D.S."/>
        </authorList>
    </citation>
    <scope>NUCLEOTIDE SEQUENCE [LARGE SCALE GENOMIC DNA]</scope>
    <source>
        <strain evidence="10 11">M50-1</strain>
    </source>
</reference>
<dbReference type="InterPro" id="IPR058240">
    <property type="entry name" value="rSAM_sf"/>
</dbReference>
<dbReference type="InterPro" id="IPR006638">
    <property type="entry name" value="Elp3/MiaA/NifB-like_rSAM"/>
</dbReference>
<dbReference type="CDD" id="cd01335">
    <property type="entry name" value="Radical_SAM"/>
    <property type="match status" value="1"/>
</dbReference>
<keyword evidence="11" id="KW-1185">Reference proteome</keyword>
<keyword evidence="5" id="KW-0479">Metal-binding</keyword>
<dbReference type="InterPro" id="IPR034466">
    <property type="entry name" value="Methyltransferase_Class_B"/>
</dbReference>
<comment type="cofactor">
    <cofactor evidence="1">
        <name>[4Fe-4S] cluster</name>
        <dbReference type="ChEBI" id="CHEBI:49883"/>
    </cofactor>
</comment>
<accession>A0ABS4DAQ0</accession>
<dbReference type="PANTHER" id="PTHR43409">
    <property type="entry name" value="ANAEROBIC MAGNESIUM-PROTOPORPHYRIN IX MONOMETHYL ESTER CYCLASE-RELATED"/>
    <property type="match status" value="1"/>
</dbReference>
<dbReference type="Gene3D" id="3.40.50.280">
    <property type="entry name" value="Cobalamin-binding domain"/>
    <property type="match status" value="1"/>
</dbReference>
<feature type="domain" description="Radical SAM core" evidence="9">
    <location>
        <begin position="185"/>
        <end position="405"/>
    </location>
</feature>
<keyword evidence="3" id="KW-0808">Transferase</keyword>
<evidence type="ECO:0000256" key="5">
    <source>
        <dbReference type="ARBA" id="ARBA00022723"/>
    </source>
</evidence>
<keyword evidence="4" id="KW-0949">S-adenosyl-L-methionine</keyword>
<evidence type="ECO:0000256" key="2">
    <source>
        <dbReference type="ARBA" id="ARBA00022603"/>
    </source>
</evidence>